<feature type="domain" description="Tox-ART-HYD1" evidence="2">
    <location>
        <begin position="48"/>
        <end position="147"/>
    </location>
</feature>
<name>A0ABX1ZMV9_9BACL</name>
<gene>
    <name evidence="3" type="ORF">GC097_15370</name>
</gene>
<accession>A0ABX1ZMV9</accession>
<evidence type="ECO:0000259" key="2">
    <source>
        <dbReference type="Pfam" id="PF15633"/>
    </source>
</evidence>
<dbReference type="Pfam" id="PF15633">
    <property type="entry name" value="Tox-ART-HYD1"/>
    <property type="match status" value="1"/>
</dbReference>
<keyword evidence="4" id="KW-1185">Reference proteome</keyword>
<evidence type="ECO:0000313" key="4">
    <source>
        <dbReference type="Proteomes" id="UP000618579"/>
    </source>
</evidence>
<organism evidence="3 4">
    <name type="scientific">Paenibacillus planticolens</name>
    <dbReference type="NCBI Taxonomy" id="2654976"/>
    <lineage>
        <taxon>Bacteria</taxon>
        <taxon>Bacillati</taxon>
        <taxon>Bacillota</taxon>
        <taxon>Bacilli</taxon>
        <taxon>Bacillales</taxon>
        <taxon>Paenibacillaceae</taxon>
        <taxon>Paenibacillus</taxon>
    </lineage>
</organism>
<protein>
    <recommendedName>
        <fullName evidence="2">Tox-ART-HYD1 domain-containing protein</fullName>
    </recommendedName>
</protein>
<comment type="caution">
    <text evidence="3">The sequence shown here is derived from an EMBL/GenBank/DDBJ whole genome shotgun (WGS) entry which is preliminary data.</text>
</comment>
<dbReference type="EMBL" id="WHNZ01000030">
    <property type="protein sequence ID" value="NOV01397.1"/>
    <property type="molecule type" value="Genomic_DNA"/>
</dbReference>
<dbReference type="Proteomes" id="UP000618579">
    <property type="component" value="Unassembled WGS sequence"/>
</dbReference>
<feature type="region of interest" description="Disordered" evidence="1">
    <location>
        <begin position="1"/>
        <end position="30"/>
    </location>
</feature>
<sequence length="169" mass="18943">MRYKTLSTYTSTPSRDSASNSDSQTKTQVTPYVDVTTAENNNKKKRFLYHYTSQSVYVSIWESGVIWPSLKALRPSDARGGDGVYFTDIPPDTMSPEPLAKILYNRESEAYKTTDYFVVDVTDLKIKTVRPHFFVYNTNVPLPLTGRFISSGHNFGPGGPADGYDFLAS</sequence>
<reference evidence="3 4" key="1">
    <citation type="submission" date="2019-10" db="EMBL/GenBank/DDBJ databases">
        <title>Description of Paenibacillus pedi sp. nov.</title>
        <authorList>
            <person name="Carlier A."/>
            <person name="Qi S."/>
        </authorList>
    </citation>
    <scope>NUCLEOTIDE SEQUENCE [LARGE SCALE GENOMIC DNA]</scope>
    <source>
        <strain evidence="3 4">LMG 31457</strain>
    </source>
</reference>
<evidence type="ECO:0000313" key="3">
    <source>
        <dbReference type="EMBL" id="NOV01397.1"/>
    </source>
</evidence>
<evidence type="ECO:0000256" key="1">
    <source>
        <dbReference type="SAM" id="MobiDB-lite"/>
    </source>
</evidence>
<proteinExistence type="predicted"/>
<dbReference type="InterPro" id="IPR028920">
    <property type="entry name" value="Tox-ART-HYD1_dom"/>
</dbReference>
<dbReference type="RefSeq" id="WP_246294281.1">
    <property type="nucleotide sequence ID" value="NZ_WHNZ01000030.1"/>
</dbReference>